<protein>
    <submittedName>
        <fullName evidence="2">Uncharacterized protein</fullName>
    </submittedName>
</protein>
<feature type="region of interest" description="Disordered" evidence="1">
    <location>
        <begin position="153"/>
        <end position="204"/>
    </location>
</feature>
<accession>A0ABD0LH07</accession>
<comment type="caution">
    <text evidence="2">The sequence shown here is derived from an EMBL/GenBank/DDBJ whole genome shotgun (WGS) entry which is preliminary data.</text>
</comment>
<feature type="region of interest" description="Disordered" evidence="1">
    <location>
        <begin position="236"/>
        <end position="295"/>
    </location>
</feature>
<keyword evidence="3" id="KW-1185">Reference proteome</keyword>
<feature type="compositionally biased region" description="Pro residues" evidence="1">
    <location>
        <begin position="255"/>
        <end position="269"/>
    </location>
</feature>
<evidence type="ECO:0000313" key="3">
    <source>
        <dbReference type="Proteomes" id="UP001519460"/>
    </source>
</evidence>
<feature type="region of interest" description="Disordered" evidence="1">
    <location>
        <begin position="310"/>
        <end position="341"/>
    </location>
</feature>
<dbReference type="AlphaFoldDB" id="A0ABD0LH07"/>
<dbReference type="EMBL" id="JACVVK020000049">
    <property type="protein sequence ID" value="KAK7498683.1"/>
    <property type="molecule type" value="Genomic_DNA"/>
</dbReference>
<organism evidence="2 3">
    <name type="scientific">Batillaria attramentaria</name>
    <dbReference type="NCBI Taxonomy" id="370345"/>
    <lineage>
        <taxon>Eukaryota</taxon>
        <taxon>Metazoa</taxon>
        <taxon>Spiralia</taxon>
        <taxon>Lophotrochozoa</taxon>
        <taxon>Mollusca</taxon>
        <taxon>Gastropoda</taxon>
        <taxon>Caenogastropoda</taxon>
        <taxon>Sorbeoconcha</taxon>
        <taxon>Cerithioidea</taxon>
        <taxon>Batillariidae</taxon>
        <taxon>Batillaria</taxon>
    </lineage>
</organism>
<name>A0ABD0LH07_9CAEN</name>
<evidence type="ECO:0000313" key="2">
    <source>
        <dbReference type="EMBL" id="KAK7498683.1"/>
    </source>
</evidence>
<feature type="compositionally biased region" description="Polar residues" evidence="1">
    <location>
        <begin position="169"/>
        <end position="202"/>
    </location>
</feature>
<proteinExistence type="predicted"/>
<evidence type="ECO:0000256" key="1">
    <source>
        <dbReference type="SAM" id="MobiDB-lite"/>
    </source>
</evidence>
<gene>
    <name evidence="2" type="ORF">BaRGS_00010060</name>
</gene>
<dbReference type="Proteomes" id="UP001519460">
    <property type="component" value="Unassembled WGS sequence"/>
</dbReference>
<feature type="region of interest" description="Disordered" evidence="1">
    <location>
        <begin position="1"/>
        <end position="26"/>
    </location>
</feature>
<feature type="compositionally biased region" description="Acidic residues" evidence="1">
    <location>
        <begin position="282"/>
        <end position="295"/>
    </location>
</feature>
<feature type="compositionally biased region" description="Basic and acidic residues" evidence="1">
    <location>
        <begin position="81"/>
        <end position="90"/>
    </location>
</feature>
<feature type="compositionally biased region" description="Basic and acidic residues" evidence="1">
    <location>
        <begin position="332"/>
        <end position="341"/>
    </location>
</feature>
<sequence length="380" mass="40111">MQMPPDKGGKMKDTVPPPTLPKHSSTVTVVCNGTRASSDHRLSDDFSQLNMEQAGGDAAFRQHRSVIRIDSQKKIPPPVSPRERHHDFEAKSPPPVLPRPNSTSSIRSASDCGATNGHCDDGPNCVTDLDFFASLPPLPSDELVALPYSVTPSGTTSNASASLPRLSSEFPQNNAELSSSEAAGTASAFYSTTPPHVPNTPTDAEIGPTRVSVGHPAQAPYAGHAASTVGHNALTVGHTAPTAGHHSPQLGNVAPPVPRKPAVSRPPPMSGISENGTYQLEETTEEGGEEEEDDVLTEMHQEVFHIHMKQTDSSNGGGNLLGTSSSDPTFAGRRDVRDPGSLHERKIVSAKGTVRGFKNRVRAGIATFLLDLPSSKVGMT</sequence>
<feature type="region of interest" description="Disordered" evidence="1">
    <location>
        <begin position="66"/>
        <end position="115"/>
    </location>
</feature>
<reference evidence="2 3" key="1">
    <citation type="journal article" date="2023" name="Sci. Data">
        <title>Genome assembly of the Korean intertidal mud-creeper Batillaria attramentaria.</title>
        <authorList>
            <person name="Patra A.K."/>
            <person name="Ho P.T."/>
            <person name="Jun S."/>
            <person name="Lee S.J."/>
            <person name="Kim Y."/>
            <person name="Won Y.J."/>
        </authorList>
    </citation>
    <scope>NUCLEOTIDE SEQUENCE [LARGE SCALE GENOMIC DNA]</scope>
    <source>
        <strain evidence="2">Wonlab-2016</strain>
    </source>
</reference>